<evidence type="ECO:0008006" key="3">
    <source>
        <dbReference type="Google" id="ProtNLM"/>
    </source>
</evidence>
<organism evidence="1 2">
    <name type="scientific">Streptomyces axinellae</name>
    <dbReference type="NCBI Taxonomy" id="552788"/>
    <lineage>
        <taxon>Bacteria</taxon>
        <taxon>Bacillati</taxon>
        <taxon>Actinomycetota</taxon>
        <taxon>Actinomycetes</taxon>
        <taxon>Kitasatosporales</taxon>
        <taxon>Streptomycetaceae</taxon>
        <taxon>Streptomyces</taxon>
    </lineage>
</organism>
<proteinExistence type="predicted"/>
<accession>A0ABN3QF10</accession>
<evidence type="ECO:0000313" key="1">
    <source>
        <dbReference type="EMBL" id="GAA2624173.1"/>
    </source>
</evidence>
<sequence>MTTRAERFTAIRKNFAELPEPTEPVDPADPPAGPPRLLWYASYGSNTHRDRLAAYVLGGRPEGATRDYPGCRDRRLPDESVPVELPGALYFATVSAVWGGGRAFYDPEAGGRTLAVAHLVTPGQFADIAAQEMYRPPGTDLDLAPVLADGRATLGDGRYETLVHAGTLRSRPVLTFTAPWHAADVPHVPPAPAYLAHLAAGLRESGGWSAERVAAYLGAASGAPVPGAEEGPTA</sequence>
<keyword evidence="2" id="KW-1185">Reference proteome</keyword>
<dbReference type="RefSeq" id="WP_344567992.1">
    <property type="nucleotide sequence ID" value="NZ_BAAARJ010000014.1"/>
</dbReference>
<dbReference type="Proteomes" id="UP001501447">
    <property type="component" value="Unassembled WGS sequence"/>
</dbReference>
<protein>
    <recommendedName>
        <fullName evidence="3">Histone deacetylase</fullName>
    </recommendedName>
</protein>
<reference evidence="1 2" key="1">
    <citation type="journal article" date="2019" name="Int. J. Syst. Evol. Microbiol.">
        <title>The Global Catalogue of Microorganisms (GCM) 10K type strain sequencing project: providing services to taxonomists for standard genome sequencing and annotation.</title>
        <authorList>
            <consortium name="The Broad Institute Genomics Platform"/>
            <consortium name="The Broad Institute Genome Sequencing Center for Infectious Disease"/>
            <person name="Wu L."/>
            <person name="Ma J."/>
        </authorList>
    </citation>
    <scope>NUCLEOTIDE SEQUENCE [LARGE SCALE GENOMIC DNA]</scope>
    <source>
        <strain evidence="1 2">JCM 16373</strain>
    </source>
</reference>
<name>A0ABN3QF10_9ACTN</name>
<comment type="caution">
    <text evidence="1">The sequence shown here is derived from an EMBL/GenBank/DDBJ whole genome shotgun (WGS) entry which is preliminary data.</text>
</comment>
<gene>
    <name evidence="1" type="ORF">GCM10009863_43290</name>
</gene>
<dbReference type="Gene3D" id="3.10.490.10">
    <property type="entry name" value="Gamma-glutamyl cyclotransferase-like"/>
    <property type="match status" value="1"/>
</dbReference>
<dbReference type="EMBL" id="BAAARJ010000014">
    <property type="protein sequence ID" value="GAA2624173.1"/>
    <property type="molecule type" value="Genomic_DNA"/>
</dbReference>
<evidence type="ECO:0000313" key="2">
    <source>
        <dbReference type="Proteomes" id="UP001501447"/>
    </source>
</evidence>